<organism evidence="1 2">
    <name type="scientific">Paractinoplanes globisporus</name>
    <dbReference type="NCBI Taxonomy" id="113565"/>
    <lineage>
        <taxon>Bacteria</taxon>
        <taxon>Bacillati</taxon>
        <taxon>Actinomycetota</taxon>
        <taxon>Actinomycetes</taxon>
        <taxon>Micromonosporales</taxon>
        <taxon>Micromonosporaceae</taxon>
        <taxon>Paractinoplanes</taxon>
    </lineage>
</organism>
<dbReference type="Proteomes" id="UP001602245">
    <property type="component" value="Unassembled WGS sequence"/>
</dbReference>
<accession>A0ABW6WT66</accession>
<evidence type="ECO:0000313" key="2">
    <source>
        <dbReference type="Proteomes" id="UP001602245"/>
    </source>
</evidence>
<dbReference type="RefSeq" id="WP_157296655.1">
    <property type="nucleotide sequence ID" value="NZ_JBIAZU010000007.1"/>
</dbReference>
<evidence type="ECO:0000313" key="1">
    <source>
        <dbReference type="EMBL" id="MFF5295396.1"/>
    </source>
</evidence>
<sequence length="227" mass="25275">MPADAGVIREKVAKHDWTLRANDDHRQLVVGNALNGVRVDAGLVTGNGYRRVYVYGNVNACLWLVTAAGQLGPVSGQRPRHSCSTFTGMTPDRYARRVNCLPGPARAGDPAGTKYGALPGTNKCTDGSSARVNTRLSGCSRVGAYGNVLPWQNRTEAHDRYGVIVKTYAGLKWRYITRDGRFVMVRDTHRNDPRLTKQRAGHTKWFFVRSTCVEEHTSHGWRPLIRR</sequence>
<protein>
    <submittedName>
        <fullName evidence="1">Uncharacterized protein</fullName>
    </submittedName>
</protein>
<proteinExistence type="predicted"/>
<name>A0ABW6WT66_9ACTN</name>
<reference evidence="1 2" key="1">
    <citation type="submission" date="2024-10" db="EMBL/GenBank/DDBJ databases">
        <title>The Natural Products Discovery Center: Release of the First 8490 Sequenced Strains for Exploring Actinobacteria Biosynthetic Diversity.</title>
        <authorList>
            <person name="Kalkreuter E."/>
            <person name="Kautsar S.A."/>
            <person name="Yang D."/>
            <person name="Bader C.D."/>
            <person name="Teijaro C.N."/>
            <person name="Fluegel L."/>
            <person name="Davis C.M."/>
            <person name="Simpson J.R."/>
            <person name="Lauterbach L."/>
            <person name="Steele A.D."/>
            <person name="Gui C."/>
            <person name="Meng S."/>
            <person name="Li G."/>
            <person name="Viehrig K."/>
            <person name="Ye F."/>
            <person name="Su P."/>
            <person name="Kiefer A.F."/>
            <person name="Nichols A."/>
            <person name="Cepeda A.J."/>
            <person name="Yan W."/>
            <person name="Fan B."/>
            <person name="Jiang Y."/>
            <person name="Adhikari A."/>
            <person name="Zheng C.-J."/>
            <person name="Schuster L."/>
            <person name="Cowan T.M."/>
            <person name="Smanski M.J."/>
            <person name="Chevrette M.G."/>
            <person name="De Carvalho L.P.S."/>
            <person name="Shen B."/>
        </authorList>
    </citation>
    <scope>NUCLEOTIDE SEQUENCE [LARGE SCALE GENOMIC DNA]</scope>
    <source>
        <strain evidence="1 2">NPDC000087</strain>
    </source>
</reference>
<gene>
    <name evidence="1" type="ORF">ACFY35_38690</name>
</gene>
<dbReference type="EMBL" id="JBIAZU010000007">
    <property type="protein sequence ID" value="MFF5295396.1"/>
    <property type="molecule type" value="Genomic_DNA"/>
</dbReference>
<comment type="caution">
    <text evidence="1">The sequence shown here is derived from an EMBL/GenBank/DDBJ whole genome shotgun (WGS) entry which is preliminary data.</text>
</comment>
<keyword evidence="2" id="KW-1185">Reference proteome</keyword>